<evidence type="ECO:0000256" key="3">
    <source>
        <dbReference type="SAM" id="MobiDB-lite"/>
    </source>
</evidence>
<dbReference type="InterPro" id="IPR011022">
    <property type="entry name" value="Arrestin_C-like"/>
</dbReference>
<evidence type="ECO:0000313" key="7">
    <source>
        <dbReference type="Proteomes" id="UP000249218"/>
    </source>
</evidence>
<organism evidence="6 7">
    <name type="scientific">Helicoverpa armigera</name>
    <name type="common">Cotton bollworm</name>
    <name type="synonym">Heliothis armigera</name>
    <dbReference type="NCBI Taxonomy" id="29058"/>
    <lineage>
        <taxon>Eukaryota</taxon>
        <taxon>Metazoa</taxon>
        <taxon>Ecdysozoa</taxon>
        <taxon>Arthropoda</taxon>
        <taxon>Hexapoda</taxon>
        <taxon>Insecta</taxon>
        <taxon>Pterygota</taxon>
        <taxon>Neoptera</taxon>
        <taxon>Endopterygota</taxon>
        <taxon>Lepidoptera</taxon>
        <taxon>Glossata</taxon>
        <taxon>Ditrysia</taxon>
        <taxon>Noctuoidea</taxon>
        <taxon>Noctuidae</taxon>
        <taxon>Heliothinae</taxon>
        <taxon>Helicoverpa</taxon>
    </lineage>
</organism>
<accession>A0A2W1BCQ7</accession>
<dbReference type="Pfam" id="PF00339">
    <property type="entry name" value="Arrestin_N"/>
    <property type="match status" value="1"/>
</dbReference>
<evidence type="ECO:0000256" key="2">
    <source>
        <dbReference type="ARBA" id="ARBA00022606"/>
    </source>
</evidence>
<reference evidence="6 7" key="1">
    <citation type="journal article" date="2017" name="BMC Biol.">
        <title>Genomic innovations, transcriptional plasticity and gene loss underlying the evolution and divergence of two highly polyphagous and invasive Helicoverpa pest species.</title>
        <authorList>
            <person name="Pearce S.L."/>
            <person name="Clarke D.F."/>
            <person name="East P.D."/>
            <person name="Elfekih S."/>
            <person name="Gordon K.H."/>
            <person name="Jermiin L.S."/>
            <person name="McGaughran A."/>
            <person name="Oakeshott J.G."/>
            <person name="Papanikolaou A."/>
            <person name="Perera O.P."/>
            <person name="Rane R.V."/>
            <person name="Richards S."/>
            <person name="Tay W.T."/>
            <person name="Walsh T.K."/>
            <person name="Anderson A."/>
            <person name="Anderson C.J."/>
            <person name="Asgari S."/>
            <person name="Board P.G."/>
            <person name="Bretschneider A."/>
            <person name="Campbell P.M."/>
            <person name="Chertemps T."/>
            <person name="Christeller J.T."/>
            <person name="Coppin C.W."/>
            <person name="Downes S.J."/>
            <person name="Duan G."/>
            <person name="Farnsworth C.A."/>
            <person name="Good R.T."/>
            <person name="Han L.B."/>
            <person name="Han Y.C."/>
            <person name="Hatje K."/>
            <person name="Horne I."/>
            <person name="Huang Y.P."/>
            <person name="Hughes D.S."/>
            <person name="Jacquin-Joly E."/>
            <person name="James W."/>
            <person name="Jhangiani S."/>
            <person name="Kollmar M."/>
            <person name="Kuwar S.S."/>
            <person name="Li S."/>
            <person name="Liu N.Y."/>
            <person name="Maibeche M.T."/>
            <person name="Miller J.R."/>
            <person name="Montagne N."/>
            <person name="Perry T."/>
            <person name="Qu J."/>
            <person name="Song S.V."/>
            <person name="Sutton G.G."/>
            <person name="Vogel H."/>
            <person name="Walenz B.P."/>
            <person name="Xu W."/>
            <person name="Zhang H.J."/>
            <person name="Zou Z."/>
            <person name="Batterham P."/>
            <person name="Edwards O.R."/>
            <person name="Feyereisen R."/>
            <person name="Gibbs R.A."/>
            <person name="Heckel D.G."/>
            <person name="McGrath A."/>
            <person name="Robin C."/>
            <person name="Scherer S.E."/>
            <person name="Worley K.C."/>
            <person name="Wu Y.D."/>
        </authorList>
    </citation>
    <scope>NUCLEOTIDE SEQUENCE [LARGE SCALE GENOMIC DNA]</scope>
    <source>
        <strain evidence="6">Harm_GR_Male_#8</strain>
        <tissue evidence="6">Whole organism</tissue>
    </source>
</reference>
<dbReference type="OrthoDB" id="2333384at2759"/>
<evidence type="ECO:0000259" key="4">
    <source>
        <dbReference type="Pfam" id="PF00339"/>
    </source>
</evidence>
<dbReference type="GO" id="GO:0015031">
    <property type="term" value="P:protein transport"/>
    <property type="evidence" value="ECO:0007669"/>
    <property type="project" value="TreeGrafter"/>
</dbReference>
<dbReference type="GO" id="GO:0005737">
    <property type="term" value="C:cytoplasm"/>
    <property type="evidence" value="ECO:0007669"/>
    <property type="project" value="TreeGrafter"/>
</dbReference>
<proteinExistence type="inferred from homology"/>
<dbReference type="InterPro" id="IPR050357">
    <property type="entry name" value="Arrestin_domain-protein"/>
</dbReference>
<feature type="region of interest" description="Disordered" evidence="3">
    <location>
        <begin position="382"/>
        <end position="414"/>
    </location>
</feature>
<dbReference type="PANTHER" id="PTHR11188">
    <property type="entry name" value="ARRESTIN DOMAIN CONTAINING PROTEIN"/>
    <property type="match status" value="1"/>
</dbReference>
<dbReference type="AlphaFoldDB" id="A0A2W1BCQ7"/>
<dbReference type="SUPFAM" id="SSF81296">
    <property type="entry name" value="E set domains"/>
    <property type="match status" value="2"/>
</dbReference>
<feature type="domain" description="Arrestin C-terminal-like" evidence="5">
    <location>
        <begin position="165"/>
        <end position="292"/>
    </location>
</feature>
<evidence type="ECO:0000313" key="6">
    <source>
        <dbReference type="EMBL" id="PZC71604.1"/>
    </source>
</evidence>
<keyword evidence="2" id="KW-0716">Sensory transduction</keyword>
<evidence type="ECO:0000259" key="5">
    <source>
        <dbReference type="Pfam" id="PF02752"/>
    </source>
</evidence>
<dbReference type="InterPro" id="IPR014752">
    <property type="entry name" value="Arrestin-like_C"/>
</dbReference>
<feature type="domain" description="Arrestin-like N-terminal" evidence="4">
    <location>
        <begin position="5"/>
        <end position="125"/>
    </location>
</feature>
<comment type="similarity">
    <text evidence="1">Belongs to the arrestin family.</text>
</comment>
<dbReference type="PANTHER" id="PTHR11188:SF17">
    <property type="entry name" value="FI21816P1"/>
    <property type="match status" value="1"/>
</dbReference>
<protein>
    <recommendedName>
        <fullName evidence="8">Arrestin C-terminal-like domain-containing protein</fullName>
    </recommendedName>
</protein>
<feature type="compositionally biased region" description="Acidic residues" evidence="3">
    <location>
        <begin position="384"/>
        <end position="403"/>
    </location>
</feature>
<dbReference type="InterPro" id="IPR014756">
    <property type="entry name" value="Ig_E-set"/>
</dbReference>
<dbReference type="EMBL" id="KZ150287">
    <property type="protein sequence ID" value="PZC71604.1"/>
    <property type="molecule type" value="Genomic_DNA"/>
</dbReference>
<dbReference type="Gene3D" id="2.60.40.640">
    <property type="match status" value="2"/>
</dbReference>
<dbReference type="Pfam" id="PF02752">
    <property type="entry name" value="Arrestin_C"/>
    <property type="match status" value="1"/>
</dbReference>
<dbReference type="Proteomes" id="UP000249218">
    <property type="component" value="Unassembled WGS sequence"/>
</dbReference>
<dbReference type="InterPro" id="IPR011021">
    <property type="entry name" value="Arrestin-like_N"/>
</dbReference>
<name>A0A2W1BCQ7_HELAM</name>
<gene>
    <name evidence="6" type="primary">HaOG212893</name>
    <name evidence="6" type="ORF">B5X24_HaOG212893</name>
</gene>
<evidence type="ECO:0008006" key="8">
    <source>
        <dbReference type="Google" id="ProtNLM"/>
    </source>
</evidence>
<sequence>MGVLCQILINRTDDGVFRSGQTVTGTLKYSIEKPTRYNSIDISFVGKGRCRWSEGSRKNRRTYSNQEEYFSAQQNLYTPKCDEMLKPGAFEYPFAFIVPYNIPSSFKDYTCTIEYKVIVKFAKRKLFSSGDTFETEIPVCGCVSSSLQEPLLFGLRKTLTSFKSNSKVRVSAEIDKILVVPGENFNLRLTIFNDSNVSLIVKTELLTFFTYVSSIGHTKVVMQPIEATKSNSTKIKAGSKTELVCNVPTLTSLYSIQHTKILIGQYKVRVMVKLPFPHVNAAVAIPVEIGEIGNPPQIVVPPDLENPSTSYSLREKNYRYNHEENDDDFENYNEKIKSEYESEKGDENEDSDEDGKTYYEEFDLEYTNDEELIKYVDKLKLEDTSEENNNEFEDDDSEIELEDDRGKKYVKLPK</sequence>
<evidence type="ECO:0000256" key="1">
    <source>
        <dbReference type="ARBA" id="ARBA00005298"/>
    </source>
</evidence>
<keyword evidence="7" id="KW-1185">Reference proteome</keyword>